<dbReference type="AlphaFoldDB" id="A0A553NYK2"/>
<dbReference type="Pfam" id="PF00620">
    <property type="entry name" value="RhoGAP"/>
    <property type="match status" value="1"/>
</dbReference>
<dbReference type="SUPFAM" id="SSF48350">
    <property type="entry name" value="GTPase activation domain, GAP"/>
    <property type="match status" value="1"/>
</dbReference>
<dbReference type="GO" id="GO:0031267">
    <property type="term" value="F:small GTPase binding"/>
    <property type="evidence" value="ECO:0007669"/>
    <property type="project" value="InterPro"/>
</dbReference>
<dbReference type="InterPro" id="IPR008936">
    <property type="entry name" value="Rho_GTPase_activation_prot"/>
</dbReference>
<dbReference type="STRING" id="6832.A0A553NYK2"/>
<dbReference type="OrthoDB" id="10033734at2759"/>
<feature type="region of interest" description="Disordered" evidence="3">
    <location>
        <begin position="1"/>
        <end position="120"/>
    </location>
</feature>
<feature type="coiled-coil region" evidence="2">
    <location>
        <begin position="752"/>
        <end position="786"/>
    </location>
</feature>
<evidence type="ECO:0000313" key="6">
    <source>
        <dbReference type="Proteomes" id="UP000318571"/>
    </source>
</evidence>
<dbReference type="PANTHER" id="PTHR12783:SF5">
    <property type="entry name" value="RALA-BINDING PROTEIN 1"/>
    <property type="match status" value="1"/>
</dbReference>
<dbReference type="OMA" id="LMHYKRL"/>
<evidence type="ECO:0000256" key="2">
    <source>
        <dbReference type="SAM" id="Coils"/>
    </source>
</evidence>
<keyword evidence="1" id="KW-0343">GTPase activation</keyword>
<keyword evidence="6" id="KW-1185">Reference proteome</keyword>
<dbReference type="Gene3D" id="1.20.58.90">
    <property type="match status" value="1"/>
</dbReference>
<keyword evidence="2" id="KW-0175">Coiled coil</keyword>
<protein>
    <recommendedName>
        <fullName evidence="4">Rho-GAP domain-containing protein</fullName>
    </recommendedName>
</protein>
<dbReference type="Pfam" id="PF20924">
    <property type="entry name" value="RLIP76_Ral-bd"/>
    <property type="match status" value="1"/>
</dbReference>
<dbReference type="InterPro" id="IPR000198">
    <property type="entry name" value="RhoGAP_dom"/>
</dbReference>
<feature type="compositionally biased region" description="Basic and acidic residues" evidence="3">
    <location>
        <begin position="479"/>
        <end position="489"/>
    </location>
</feature>
<evidence type="ECO:0000259" key="4">
    <source>
        <dbReference type="PROSITE" id="PS50238"/>
    </source>
</evidence>
<feature type="compositionally biased region" description="Basic and acidic residues" evidence="3">
    <location>
        <begin position="430"/>
        <end position="447"/>
    </location>
</feature>
<dbReference type="EMBL" id="VCGU01000009">
    <property type="protein sequence ID" value="TRY70505.1"/>
    <property type="molecule type" value="Genomic_DNA"/>
</dbReference>
<reference evidence="5 6" key="1">
    <citation type="journal article" date="2018" name="Nat. Ecol. Evol.">
        <title>Genomic signatures of mitonuclear coevolution across populations of Tigriopus californicus.</title>
        <authorList>
            <person name="Barreto F.S."/>
            <person name="Watson E.T."/>
            <person name="Lima T.G."/>
            <person name="Willett C.S."/>
            <person name="Edmands S."/>
            <person name="Li W."/>
            <person name="Burton R.S."/>
        </authorList>
    </citation>
    <scope>NUCLEOTIDE SEQUENCE [LARGE SCALE GENOMIC DNA]</scope>
    <source>
        <strain evidence="5 6">San Diego</strain>
    </source>
</reference>
<name>A0A553NYK2_TIGCA</name>
<dbReference type="PROSITE" id="PS50238">
    <property type="entry name" value="RHOGAP"/>
    <property type="match status" value="1"/>
</dbReference>
<feature type="region of interest" description="Disordered" evidence="3">
    <location>
        <begin position="430"/>
        <end position="589"/>
    </location>
</feature>
<organism evidence="5 6">
    <name type="scientific">Tigriopus californicus</name>
    <name type="common">Marine copepod</name>
    <dbReference type="NCBI Taxonomy" id="6832"/>
    <lineage>
        <taxon>Eukaryota</taxon>
        <taxon>Metazoa</taxon>
        <taxon>Ecdysozoa</taxon>
        <taxon>Arthropoda</taxon>
        <taxon>Crustacea</taxon>
        <taxon>Multicrustacea</taxon>
        <taxon>Hexanauplia</taxon>
        <taxon>Copepoda</taxon>
        <taxon>Harpacticoida</taxon>
        <taxon>Harpacticidae</taxon>
        <taxon>Tigriopus</taxon>
    </lineage>
</organism>
<feature type="domain" description="Rho-GAP" evidence="4">
    <location>
        <begin position="137"/>
        <end position="333"/>
    </location>
</feature>
<feature type="compositionally biased region" description="Pro residues" evidence="3">
    <location>
        <begin position="548"/>
        <end position="560"/>
    </location>
</feature>
<sequence>MSDEEQVSPGEDTSEESRRTAKKEKGLVILKKEKKEKKSKEKETRYAHLGEDSSGNDEPDGKSPAKAKRSKPFILGSAKKDKDKKKEVKEGKESSSETKKKDKKEKPMMKWTKSLKQAETDTESKTKIVVECPIFGVPLELATQRHKSHDGVPLPVIVRQCVDFVEEHGLMQEGIYRSAGVKSKQAKLRNTFNARQPVVLNDYEPAVVAGVLKQFLREIPEPILTPALMPKFEKVSCESSAQKRIEGMRQLLNSLPECNRTLVQYIFVHMSHVIERERFNKMTLQNVSIVLSPTMQISHRVLNCFFENAHILFDGVQIKKYIPPILAEPGSQGQNIPLPETAQDIEDEIKKQESLLQDLHLQISSGAASKKTEEQIWEQQRIVTQLKRKLRLVKKQTDGTMDPDRPKFQPIDYDEELNFSLQTPAHLKATTEKDNHDDDKVDGHVEPTETTVTEPTPPKPTLQEVDPLPPPANLTPETPETKEDIEHKVTVMIHRSSESTDQSLEEPTKQAALEPVEEPTLPVERKSSLVTVIKLGQDPEISTKKTTPSPPNSENPPDEPPTTHTSVTFKIPAKLDGPSFPILPPPPASNKMRVGYTQVLRPTPAVPVQKKPMLPSMSVDRGVEMAKSKSLPRGLPSDASMFEEFSDDGGGSNEGPQSLNPFPIEKAQTIISREQELEDLYVEELRVKFEFEELMGLKSELERRKRSEKKEMSELKEELASMHTLYQYRTCSVDSSESSSDEGSDKEGKEEIEELGKIYTDLIRENRELEEKRQALYQKIQEERAACVNLRVEIRVEQERRRMRKRANDLML</sequence>
<dbReference type="InterPro" id="IPR049041">
    <property type="entry name" value="RalBP1-like_Ral-bd"/>
</dbReference>
<feature type="coiled-coil region" evidence="2">
    <location>
        <begin position="691"/>
        <end position="725"/>
    </location>
</feature>
<feature type="region of interest" description="Disordered" evidence="3">
    <location>
        <begin position="603"/>
        <end position="661"/>
    </location>
</feature>
<evidence type="ECO:0000313" key="5">
    <source>
        <dbReference type="EMBL" id="TRY70505.1"/>
    </source>
</evidence>
<dbReference type="PANTHER" id="PTHR12783">
    <property type="entry name" value="RALA BINDING PROTEIN 1 RALBP1"/>
    <property type="match status" value="1"/>
</dbReference>
<dbReference type="SMART" id="SM00324">
    <property type="entry name" value="RhoGAP"/>
    <property type="match status" value="1"/>
</dbReference>
<gene>
    <name evidence="5" type="ORF">TCAL_10295</name>
</gene>
<proteinExistence type="predicted"/>
<evidence type="ECO:0000256" key="3">
    <source>
        <dbReference type="SAM" id="MobiDB-lite"/>
    </source>
</evidence>
<dbReference type="GO" id="GO:0007264">
    <property type="term" value="P:small GTPase-mediated signal transduction"/>
    <property type="evidence" value="ECO:0007669"/>
    <property type="project" value="InterPro"/>
</dbReference>
<dbReference type="Proteomes" id="UP000318571">
    <property type="component" value="Chromosome 9"/>
</dbReference>
<evidence type="ECO:0000256" key="1">
    <source>
        <dbReference type="ARBA" id="ARBA00022468"/>
    </source>
</evidence>
<dbReference type="InterPro" id="IPR039767">
    <property type="entry name" value="RALBP1"/>
</dbReference>
<dbReference type="GO" id="GO:0005096">
    <property type="term" value="F:GTPase activator activity"/>
    <property type="evidence" value="ECO:0007669"/>
    <property type="project" value="UniProtKB-KW"/>
</dbReference>
<dbReference type="Gene3D" id="1.10.555.10">
    <property type="entry name" value="Rho GTPase activation protein"/>
    <property type="match status" value="1"/>
</dbReference>
<feature type="compositionally biased region" description="Basic and acidic residues" evidence="3">
    <location>
        <begin position="78"/>
        <end position="108"/>
    </location>
</feature>
<feature type="region of interest" description="Disordered" evidence="3">
    <location>
        <begin position="731"/>
        <end position="751"/>
    </location>
</feature>
<comment type="caution">
    <text evidence="5">The sequence shown here is derived from an EMBL/GenBank/DDBJ whole genome shotgun (WGS) entry which is preliminary data.</text>
</comment>
<feature type="compositionally biased region" description="Basic and acidic residues" evidence="3">
    <location>
        <begin position="15"/>
        <end position="51"/>
    </location>
</feature>
<accession>A0A553NYK2</accession>